<protein>
    <submittedName>
        <fullName evidence="4">Transcriptional regulator</fullName>
    </submittedName>
</protein>
<dbReference type="CDD" id="cd00383">
    <property type="entry name" value="trans_reg_C"/>
    <property type="match status" value="1"/>
</dbReference>
<dbReference type="PANTHER" id="PTHR47691">
    <property type="entry name" value="REGULATOR-RELATED"/>
    <property type="match status" value="1"/>
</dbReference>
<reference evidence="5" key="1">
    <citation type="submission" date="2017-09" db="EMBL/GenBank/DDBJ databases">
        <title>FDA dAtabase for Regulatory Grade micrObial Sequences (FDA-ARGOS): Supporting development and validation of Infectious Disease Dx tests.</title>
        <authorList>
            <person name="Minogue T."/>
            <person name="Wolcott M."/>
            <person name="Wasieloski L."/>
            <person name="Aguilar W."/>
            <person name="Moore D."/>
            <person name="Tallon L."/>
            <person name="Sadzewicz L."/>
            <person name="Ott S."/>
            <person name="Zhao X."/>
            <person name="Nagaraj S."/>
            <person name="Vavikolanu K."/>
            <person name="Aluvathingal J."/>
            <person name="Nadendla S."/>
            <person name="Sichtig H."/>
        </authorList>
    </citation>
    <scope>NUCLEOTIDE SEQUENCE [LARGE SCALE GENOMIC DNA]</scope>
    <source>
        <strain evidence="5">FDAARGOS_390</strain>
    </source>
</reference>
<dbReference type="GO" id="GO:0000160">
    <property type="term" value="P:phosphorelay signal transduction system"/>
    <property type="evidence" value="ECO:0007669"/>
    <property type="project" value="InterPro"/>
</dbReference>
<evidence type="ECO:0000313" key="4">
    <source>
        <dbReference type="EMBL" id="PEH38433.1"/>
    </source>
</evidence>
<proteinExistence type="predicted"/>
<comment type="caution">
    <text evidence="4">The sequence shown here is derived from an EMBL/GenBank/DDBJ whole genome shotgun (WGS) entry which is preliminary data.</text>
</comment>
<organism evidence="4 5">
    <name type="scientific">Burkholderia gladioli</name>
    <name type="common">Pseudomonas marginata</name>
    <name type="synonym">Phytomonas marginata</name>
    <dbReference type="NCBI Taxonomy" id="28095"/>
    <lineage>
        <taxon>Bacteria</taxon>
        <taxon>Pseudomonadati</taxon>
        <taxon>Pseudomonadota</taxon>
        <taxon>Betaproteobacteria</taxon>
        <taxon>Burkholderiales</taxon>
        <taxon>Burkholderiaceae</taxon>
        <taxon>Burkholderia</taxon>
    </lineage>
</organism>
<dbReference type="InterPro" id="IPR001867">
    <property type="entry name" value="OmpR/PhoB-type_DNA-bd"/>
</dbReference>
<dbReference type="PANTHER" id="PTHR47691:SF3">
    <property type="entry name" value="HTH-TYPE TRANSCRIPTIONAL REGULATOR RV0890C-RELATED"/>
    <property type="match status" value="1"/>
</dbReference>
<dbReference type="Gene3D" id="1.10.10.10">
    <property type="entry name" value="Winged helix-like DNA-binding domain superfamily/Winged helix DNA-binding domain"/>
    <property type="match status" value="1"/>
</dbReference>
<keyword evidence="1 2" id="KW-0238">DNA-binding</keyword>
<dbReference type="RefSeq" id="WP_098154023.1">
    <property type="nucleotide sequence ID" value="NZ_CADEQH010000030.1"/>
</dbReference>
<evidence type="ECO:0000259" key="3">
    <source>
        <dbReference type="PROSITE" id="PS51755"/>
    </source>
</evidence>
<evidence type="ECO:0000313" key="5">
    <source>
        <dbReference type="Proteomes" id="UP000220629"/>
    </source>
</evidence>
<feature type="DNA-binding region" description="OmpR/PhoB-type" evidence="2">
    <location>
        <begin position="1"/>
        <end position="94"/>
    </location>
</feature>
<dbReference type="Pfam" id="PF00486">
    <property type="entry name" value="Trans_reg_C"/>
    <property type="match status" value="1"/>
</dbReference>
<dbReference type="EMBL" id="PDDY01000004">
    <property type="protein sequence ID" value="PEH38433.1"/>
    <property type="molecule type" value="Genomic_DNA"/>
</dbReference>
<accession>A0A2A7S4P2</accession>
<dbReference type="AlphaFoldDB" id="A0A2A7S4P2"/>
<dbReference type="GO" id="GO:0006355">
    <property type="term" value="P:regulation of DNA-templated transcription"/>
    <property type="evidence" value="ECO:0007669"/>
    <property type="project" value="InterPro"/>
</dbReference>
<evidence type="ECO:0000256" key="1">
    <source>
        <dbReference type="ARBA" id="ARBA00023125"/>
    </source>
</evidence>
<dbReference type="GO" id="GO:0043531">
    <property type="term" value="F:ADP binding"/>
    <property type="evidence" value="ECO:0007669"/>
    <property type="project" value="InterPro"/>
</dbReference>
<dbReference type="SUPFAM" id="SSF46894">
    <property type="entry name" value="C-terminal effector domain of the bipartite response regulators"/>
    <property type="match status" value="1"/>
</dbReference>
<evidence type="ECO:0000256" key="2">
    <source>
        <dbReference type="PROSITE-ProRule" id="PRU01091"/>
    </source>
</evidence>
<dbReference type="InterPro" id="IPR036388">
    <property type="entry name" value="WH-like_DNA-bd_sf"/>
</dbReference>
<dbReference type="PROSITE" id="PS51755">
    <property type="entry name" value="OMPR_PHOB"/>
    <property type="match status" value="1"/>
</dbReference>
<dbReference type="InterPro" id="IPR027417">
    <property type="entry name" value="P-loop_NTPase"/>
</dbReference>
<dbReference type="Proteomes" id="UP000220629">
    <property type="component" value="Unassembled WGS sequence"/>
</dbReference>
<name>A0A2A7S4P2_BURGA</name>
<dbReference type="InterPro" id="IPR003593">
    <property type="entry name" value="AAA+_ATPase"/>
</dbReference>
<sequence length="959" mass="103196">MICIGALQVDFERRELRRHGASLRVSARAFDVLEVLWRANGAIVSKDAILDAVWPRQIVEENRLQVHVAALRKLLGADRERIRTITGRGYLLAMDASAVDGRDDARQAGRAIAPGDASQAAVPLIGRDRDLTEVLARLGESAAVTLVGAGGIGKTALALGIARHLREREARQVVFVELASADSRDAVLATLAVALRLAPEPVMHDPLQLLAGLPADGGLLVLDNAEQVVDVVARLVEMLLAVSATLRILVTSREPLAIRAEAVHRVEPLAVPPPEASHQALSTYGAVSLFLERARRIAPDCAGDEPSLRQVAEICRRLDGLPLAIELAAARVATLGVAGVALRLDDRLDLLGGGLRLALPRHQTLRATFDWSYALLDPAARALFRSLAFFVGHFSFDAVCAVAAEPGVPVASAIDSLAELSTKSLLSVDFHGAIAFYRLSESTRAYAMEKLRDEGEVQRVARRHLRYLQRHIDERDALAPCLHAARPAAPLEAARSVWEWAFSAEGDPALGVLLTGSLVGTLCDASLVAECRERAGRALASLDALPEGSVDPACEMRVCSAYAATLLLTGGESRQAAALWRRVLVRAEACADEGFATRALWGMWNAAMATGEIHAALRFATRFESRAQASGSRWQALCASTTLAASLHCFGEHQQARERLERTLAALDALGPLERTSADLAVDPRIFGTGTLARIAWMQGETALAWRLAERALHHVRADLPEPSLCHLLAAVVVPLALACGETAAASRHLALLRSQAALNRFDGWRDYGECLAGQLEIQTGHPQSGLARLETGLAQLAARGLRRMIAPLVTVCAEALANASRFDVARGWLDQASRHGELHGDHAFAAELLRVRGVMELGHARRYRVSTGIETGRRYLREALALAREQGAPLFELRAALDLAESLRLGGAADQARALLLPFRALLARTGMSVHVPEARRFAALLDTLCHREPLNAAPTVS</sequence>
<dbReference type="SUPFAM" id="SSF52540">
    <property type="entry name" value="P-loop containing nucleoside triphosphate hydrolases"/>
    <property type="match status" value="1"/>
</dbReference>
<feature type="domain" description="OmpR/PhoB-type" evidence="3">
    <location>
        <begin position="1"/>
        <end position="94"/>
    </location>
</feature>
<dbReference type="SMART" id="SM00382">
    <property type="entry name" value="AAA"/>
    <property type="match status" value="1"/>
</dbReference>
<gene>
    <name evidence="4" type="ORF">CRM94_29020</name>
</gene>
<dbReference type="GO" id="GO:0003677">
    <property type="term" value="F:DNA binding"/>
    <property type="evidence" value="ECO:0007669"/>
    <property type="project" value="UniProtKB-UniRule"/>
</dbReference>
<dbReference type="InterPro" id="IPR016032">
    <property type="entry name" value="Sig_transdc_resp-reg_C-effctor"/>
</dbReference>
<dbReference type="Gene3D" id="3.40.50.300">
    <property type="entry name" value="P-loop containing nucleotide triphosphate hydrolases"/>
    <property type="match status" value="1"/>
</dbReference>
<dbReference type="SMART" id="SM00862">
    <property type="entry name" value="Trans_reg_C"/>
    <property type="match status" value="1"/>
</dbReference>